<evidence type="ECO:0000313" key="5">
    <source>
        <dbReference type="Proteomes" id="UP000051008"/>
    </source>
</evidence>
<dbReference type="InterPro" id="IPR001647">
    <property type="entry name" value="HTH_TetR"/>
</dbReference>
<comment type="caution">
    <text evidence="4">The sequence shown here is derived from an EMBL/GenBank/DDBJ whole genome shotgun (WGS) entry which is preliminary data.</text>
</comment>
<dbReference type="Proteomes" id="UP000051008">
    <property type="component" value="Unassembled WGS sequence"/>
</dbReference>
<dbReference type="Pfam" id="PF17924">
    <property type="entry name" value="TetR_C_19"/>
    <property type="match status" value="1"/>
</dbReference>
<reference evidence="4 5" key="1">
    <citation type="journal article" date="2015" name="Genome Announc.">
        <title>Expanding the biotechnology potential of lactobacilli through comparative genomics of 213 strains and associated genera.</title>
        <authorList>
            <person name="Sun Z."/>
            <person name="Harris H.M."/>
            <person name="McCann A."/>
            <person name="Guo C."/>
            <person name="Argimon S."/>
            <person name="Zhang W."/>
            <person name="Yang X."/>
            <person name="Jeffery I.B."/>
            <person name="Cooney J.C."/>
            <person name="Kagawa T.F."/>
            <person name="Liu W."/>
            <person name="Song Y."/>
            <person name="Salvetti E."/>
            <person name="Wrobel A."/>
            <person name="Rasinkangas P."/>
            <person name="Parkhill J."/>
            <person name="Rea M.C."/>
            <person name="O'Sullivan O."/>
            <person name="Ritari J."/>
            <person name="Douillard F.P."/>
            <person name="Paul Ross R."/>
            <person name="Yang R."/>
            <person name="Briner A.E."/>
            <person name="Felis G.E."/>
            <person name="de Vos W.M."/>
            <person name="Barrangou R."/>
            <person name="Klaenhammer T.R."/>
            <person name="Caufield P.W."/>
            <person name="Cui Y."/>
            <person name="Zhang H."/>
            <person name="O'Toole P.W."/>
        </authorList>
    </citation>
    <scope>NUCLEOTIDE SEQUENCE [LARGE SCALE GENOMIC DNA]</scope>
    <source>
        <strain evidence="4 5">DSM 20509</strain>
    </source>
</reference>
<dbReference type="InterPro" id="IPR050624">
    <property type="entry name" value="HTH-type_Tx_Regulator"/>
</dbReference>
<gene>
    <name evidence="4" type="ORF">FC14_GL000045</name>
</gene>
<dbReference type="PROSITE" id="PS50977">
    <property type="entry name" value="HTH_TETR_2"/>
    <property type="match status" value="1"/>
</dbReference>
<accession>A0A0R2AKV5</accession>
<dbReference type="EMBL" id="AYYP01000044">
    <property type="protein sequence ID" value="KRM64035.1"/>
    <property type="molecule type" value="Genomic_DNA"/>
</dbReference>
<evidence type="ECO:0000256" key="2">
    <source>
        <dbReference type="PROSITE-ProRule" id="PRU00335"/>
    </source>
</evidence>
<dbReference type="PROSITE" id="PS01081">
    <property type="entry name" value="HTH_TETR_1"/>
    <property type="match status" value="1"/>
</dbReference>
<keyword evidence="1 2" id="KW-0238">DNA-binding</keyword>
<dbReference type="Pfam" id="PF00440">
    <property type="entry name" value="TetR_N"/>
    <property type="match status" value="1"/>
</dbReference>
<proteinExistence type="predicted"/>
<dbReference type="OrthoDB" id="9812484at2"/>
<dbReference type="InterPro" id="IPR023772">
    <property type="entry name" value="DNA-bd_HTH_TetR-type_CS"/>
</dbReference>
<name>A0A0R2AKV5_9LACO</name>
<organism evidence="4 5">
    <name type="scientific">Ligilactobacillus agilis DSM 20509</name>
    <dbReference type="NCBI Taxonomy" id="1423718"/>
    <lineage>
        <taxon>Bacteria</taxon>
        <taxon>Bacillati</taxon>
        <taxon>Bacillota</taxon>
        <taxon>Bacilli</taxon>
        <taxon>Lactobacillales</taxon>
        <taxon>Lactobacillaceae</taxon>
        <taxon>Ligilactobacillus</taxon>
    </lineage>
</organism>
<feature type="DNA-binding region" description="H-T-H motif" evidence="2">
    <location>
        <begin position="34"/>
        <end position="53"/>
    </location>
</feature>
<dbReference type="AlphaFoldDB" id="A0A0R2AKV5"/>
<dbReference type="PANTHER" id="PTHR43479:SF11">
    <property type="entry name" value="ACREF_ENVCD OPERON REPRESSOR-RELATED"/>
    <property type="match status" value="1"/>
</dbReference>
<sequence>MPKQTFFNLPAEKRQRLLDAAQVEFRTYSFSEASISHIIERANISRGSFYQYFEDKADLYAYYGQMMKKDYGAKLVKILRANQGDYFASFRSYIDLIVDEVFQGDDALFYAKMMEARSFEVFHKFHQKKAPRLEDERDARFIYRFVDKSKLNLSDFEDFKMLNNLVVGGIFHTIMQGLVMKQAQGKADLERLKQNYKRMLDLLQYGAGKTEGKC</sequence>
<dbReference type="Gene3D" id="1.10.357.10">
    <property type="entry name" value="Tetracycline Repressor, domain 2"/>
    <property type="match status" value="1"/>
</dbReference>
<dbReference type="PANTHER" id="PTHR43479">
    <property type="entry name" value="ACREF/ENVCD OPERON REPRESSOR-RELATED"/>
    <property type="match status" value="1"/>
</dbReference>
<evidence type="ECO:0000259" key="3">
    <source>
        <dbReference type="PROSITE" id="PS50977"/>
    </source>
</evidence>
<evidence type="ECO:0000256" key="1">
    <source>
        <dbReference type="ARBA" id="ARBA00023125"/>
    </source>
</evidence>
<protein>
    <recommendedName>
        <fullName evidence="3">HTH tetR-type domain-containing protein</fullName>
    </recommendedName>
</protein>
<evidence type="ECO:0000313" key="4">
    <source>
        <dbReference type="EMBL" id="KRM64035.1"/>
    </source>
</evidence>
<feature type="domain" description="HTH tetR-type" evidence="3">
    <location>
        <begin position="11"/>
        <end position="71"/>
    </location>
</feature>
<dbReference type="SUPFAM" id="SSF46689">
    <property type="entry name" value="Homeodomain-like"/>
    <property type="match status" value="1"/>
</dbReference>
<dbReference type="PATRIC" id="fig|1423718.3.peg.47"/>
<dbReference type="InterPro" id="IPR009057">
    <property type="entry name" value="Homeodomain-like_sf"/>
</dbReference>
<keyword evidence="5" id="KW-1185">Reference proteome</keyword>
<dbReference type="RefSeq" id="WP_056976807.1">
    <property type="nucleotide sequence ID" value="NZ_AYYP01000044.1"/>
</dbReference>
<dbReference type="GO" id="GO:0003677">
    <property type="term" value="F:DNA binding"/>
    <property type="evidence" value="ECO:0007669"/>
    <property type="project" value="UniProtKB-UniRule"/>
</dbReference>